<comment type="subcellular location">
    <subcellularLocation>
        <location evidence="1">Membrane</location>
        <topology evidence="1">Multi-pass membrane protein</topology>
    </subcellularLocation>
</comment>
<evidence type="ECO:0000313" key="8">
    <source>
        <dbReference type="EMBL" id="KAF2257906.1"/>
    </source>
</evidence>
<feature type="transmembrane region" description="Helical" evidence="6">
    <location>
        <begin position="177"/>
        <end position="196"/>
    </location>
</feature>
<evidence type="ECO:0000313" key="9">
    <source>
        <dbReference type="Proteomes" id="UP000800093"/>
    </source>
</evidence>
<feature type="transmembrane region" description="Helical" evidence="6">
    <location>
        <begin position="130"/>
        <end position="156"/>
    </location>
</feature>
<feature type="domain" description="Rhodopsin" evidence="7">
    <location>
        <begin position="69"/>
        <end position="275"/>
    </location>
</feature>
<dbReference type="GO" id="GO:0016020">
    <property type="term" value="C:membrane"/>
    <property type="evidence" value="ECO:0007669"/>
    <property type="project" value="UniProtKB-SubCell"/>
</dbReference>
<evidence type="ECO:0000259" key="7">
    <source>
        <dbReference type="Pfam" id="PF20684"/>
    </source>
</evidence>
<evidence type="ECO:0000256" key="4">
    <source>
        <dbReference type="ARBA" id="ARBA00023136"/>
    </source>
</evidence>
<dbReference type="Proteomes" id="UP000800093">
    <property type="component" value="Unassembled WGS sequence"/>
</dbReference>
<organism evidence="8 9">
    <name type="scientific">Lojkania enalia</name>
    <dbReference type="NCBI Taxonomy" id="147567"/>
    <lineage>
        <taxon>Eukaryota</taxon>
        <taxon>Fungi</taxon>
        <taxon>Dikarya</taxon>
        <taxon>Ascomycota</taxon>
        <taxon>Pezizomycotina</taxon>
        <taxon>Dothideomycetes</taxon>
        <taxon>Pleosporomycetidae</taxon>
        <taxon>Pleosporales</taxon>
        <taxon>Pleosporales incertae sedis</taxon>
        <taxon>Lojkania</taxon>
    </lineage>
</organism>
<keyword evidence="4 6" id="KW-0472">Membrane</keyword>
<dbReference type="EMBL" id="ML986822">
    <property type="protein sequence ID" value="KAF2257906.1"/>
    <property type="molecule type" value="Genomic_DNA"/>
</dbReference>
<feature type="transmembrane region" description="Helical" evidence="6">
    <location>
        <begin position="91"/>
        <end position="118"/>
    </location>
</feature>
<dbReference type="Pfam" id="PF20684">
    <property type="entry name" value="Fung_rhodopsin"/>
    <property type="match status" value="1"/>
</dbReference>
<feature type="transmembrane region" description="Helical" evidence="6">
    <location>
        <begin position="211"/>
        <end position="229"/>
    </location>
</feature>
<evidence type="ECO:0000256" key="6">
    <source>
        <dbReference type="SAM" id="Phobius"/>
    </source>
</evidence>
<evidence type="ECO:0000256" key="5">
    <source>
        <dbReference type="ARBA" id="ARBA00038359"/>
    </source>
</evidence>
<comment type="caution">
    <text evidence="8">The sequence shown here is derived from an EMBL/GenBank/DDBJ whole genome shotgun (WGS) entry which is preliminary data.</text>
</comment>
<dbReference type="InterPro" id="IPR052337">
    <property type="entry name" value="SAT4-like"/>
</dbReference>
<dbReference type="InterPro" id="IPR049326">
    <property type="entry name" value="Rhodopsin_dom_fungi"/>
</dbReference>
<name>A0A9P4N467_9PLEO</name>
<proteinExistence type="inferred from homology"/>
<evidence type="ECO:0000256" key="1">
    <source>
        <dbReference type="ARBA" id="ARBA00004141"/>
    </source>
</evidence>
<protein>
    <recommendedName>
        <fullName evidence="7">Rhodopsin domain-containing protein</fullName>
    </recommendedName>
</protein>
<comment type="similarity">
    <text evidence="5">Belongs to the SAT4 family.</text>
</comment>
<sequence length="364" mass="40936">MLEGPALEPPLGVVPNFENPPNDNGLRYGVVVTCCFFIVWLVCSRIYSKIVYHKRVDGVYGGWVWSSLRVMVQFGIFVHQWDVRFKNLPEFLFTTYVGSACYSYTITLLQIGILTNWANTFVPKGTRDTFWWTCYVVMVADVCFHITGITILLLQCSPRRKIWQRTIAGRCLDAKRLYVGSASINFTSDVIILLLPQKVIWSLNTSRKKKIGIAFLFAAGICACVAAGFRIPSAIRYATEADIVYNTSDIGKWCYAEMASGFFILCLPALPKLFRDSPYVKKIFSNIKSFAKSAAAVKRAQGAGGASYLFGGKREPDASLFTDSDHFGLMVLPNVKVTMEFDWQSERVETTSNEMVYDEVSRTC</sequence>
<reference evidence="9" key="1">
    <citation type="journal article" date="2020" name="Stud. Mycol.">
        <title>101 Dothideomycetes genomes: A test case for predicting lifestyles and emergence of pathogens.</title>
        <authorList>
            <person name="Haridas S."/>
            <person name="Albert R."/>
            <person name="Binder M."/>
            <person name="Bloem J."/>
            <person name="LaButti K."/>
            <person name="Salamov A."/>
            <person name="Andreopoulos B."/>
            <person name="Baker S."/>
            <person name="Barry K."/>
            <person name="Bills G."/>
            <person name="Bluhm B."/>
            <person name="Cannon C."/>
            <person name="Castanera R."/>
            <person name="Culley D."/>
            <person name="Daum C."/>
            <person name="Ezra D."/>
            <person name="Gonzalez J."/>
            <person name="Henrissat B."/>
            <person name="Kuo A."/>
            <person name="Liang C."/>
            <person name="Lipzen A."/>
            <person name="Lutzoni F."/>
            <person name="Magnuson J."/>
            <person name="Mondo S."/>
            <person name="Nolan M."/>
            <person name="Ohm R."/>
            <person name="Pangilinan J."/>
            <person name="Park H.-J."/>
            <person name="Ramirez L."/>
            <person name="Alfaro M."/>
            <person name="Sun H."/>
            <person name="Tritt A."/>
            <person name="Yoshinaga Y."/>
            <person name="Zwiers L.-H."/>
            <person name="Turgeon B."/>
            <person name="Goodwin S."/>
            <person name="Spatafora J."/>
            <person name="Crous P."/>
            <person name="Grigoriev I."/>
        </authorList>
    </citation>
    <scope>NUCLEOTIDE SEQUENCE [LARGE SCALE GENOMIC DNA]</scope>
    <source>
        <strain evidence="9">CBS 304.66</strain>
    </source>
</reference>
<keyword evidence="3 6" id="KW-1133">Transmembrane helix</keyword>
<dbReference type="PANTHER" id="PTHR33048:SF47">
    <property type="entry name" value="INTEGRAL MEMBRANE PROTEIN-RELATED"/>
    <property type="match status" value="1"/>
</dbReference>
<feature type="transmembrane region" description="Helical" evidence="6">
    <location>
        <begin position="26"/>
        <end position="47"/>
    </location>
</feature>
<evidence type="ECO:0000256" key="3">
    <source>
        <dbReference type="ARBA" id="ARBA00022989"/>
    </source>
</evidence>
<keyword evidence="2 6" id="KW-0812">Transmembrane</keyword>
<evidence type="ECO:0000256" key="2">
    <source>
        <dbReference type="ARBA" id="ARBA00022692"/>
    </source>
</evidence>
<dbReference type="OrthoDB" id="4682787at2759"/>
<keyword evidence="9" id="KW-1185">Reference proteome</keyword>
<accession>A0A9P4N467</accession>
<dbReference type="AlphaFoldDB" id="A0A9P4N467"/>
<dbReference type="PANTHER" id="PTHR33048">
    <property type="entry name" value="PTH11-LIKE INTEGRAL MEMBRANE PROTEIN (AFU_ORTHOLOGUE AFUA_5G11245)"/>
    <property type="match status" value="1"/>
</dbReference>
<gene>
    <name evidence="8" type="ORF">CC78DRAFT_481000</name>
</gene>